<dbReference type="SUPFAM" id="SSF51556">
    <property type="entry name" value="Metallo-dependent hydrolases"/>
    <property type="match status" value="1"/>
</dbReference>
<dbReference type="PANTHER" id="PTHR11647:SF1">
    <property type="entry name" value="COLLAPSIN RESPONSE MEDIATOR PROTEIN"/>
    <property type="match status" value="1"/>
</dbReference>
<dbReference type="Gene3D" id="3.20.20.140">
    <property type="entry name" value="Metal-dependent hydrolases"/>
    <property type="match status" value="2"/>
</dbReference>
<feature type="domain" description="Amidohydrolase 3" evidence="1">
    <location>
        <begin position="46"/>
        <end position="525"/>
    </location>
</feature>
<sequence>MEFDLVVSRGTILDGSGQPRYLADLGIQSGKVAAIAGPGALHGGRTLDAGGLAVAPGFIDIHSHVDWLLPLPDHERVLAPMVAQGITTVVAGNCGHSPAPVTDASIPLVERSAEILKDGALAYPWRSMGELLSALEGGGLLVNAALLVGHGTLRQAVMGNGAARPSAEQMAALCALARASLREGAFGLSAGLAYTPGIFARRDELLGLLRTVADEGGVFTVHGRAYTWVSPFYRPLLLGPPHNLRSVRELLGLAEEGRAKIQLSHQIFIGRRTWATVPWVLRAIERAVDRGVDAAFDAFPYTVGNTTVNALFPAWVLDGFRARIRDPAVLRRLRREFAMFRLLLGLEYADIRLLWGAAPELAELEGLDFEEIAGRLGRSAFDAYVHVARVSDGRARVLLDTYSGVGARDEPLRTVLSHPLCAFETDAILTRRGRHNPASFGTFPRVLGHYSRDLGLFRLEEAVRRMTSLPAERIGLRGVGRIAPGHWADLVVFDPAAVADNTTPRRADAPPSGIRAVLITGEVVAQDGALTSKTRQGRVLRR</sequence>
<dbReference type="InterPro" id="IPR013108">
    <property type="entry name" value="Amidohydro_3"/>
</dbReference>
<proteinExistence type="predicted"/>
<dbReference type="InterPro" id="IPR050378">
    <property type="entry name" value="Metallo-dep_Hydrolases_sf"/>
</dbReference>
<dbReference type="Pfam" id="PF07969">
    <property type="entry name" value="Amidohydro_3"/>
    <property type="match status" value="1"/>
</dbReference>
<dbReference type="InterPro" id="IPR023100">
    <property type="entry name" value="D-aminoacylase_insert_dom_sf"/>
</dbReference>
<dbReference type="AlphaFoldDB" id="A0A150Q2L0"/>
<dbReference type="InterPro" id="IPR032466">
    <property type="entry name" value="Metal_Hydrolase"/>
</dbReference>
<name>A0A150Q2L0_SORCE</name>
<dbReference type="Proteomes" id="UP000075604">
    <property type="component" value="Unassembled WGS sequence"/>
</dbReference>
<dbReference type="EMBL" id="JELX01000725">
    <property type="protein sequence ID" value="KYF62245.1"/>
    <property type="molecule type" value="Genomic_DNA"/>
</dbReference>
<comment type="caution">
    <text evidence="2">The sequence shown here is derived from an EMBL/GenBank/DDBJ whole genome shotgun (WGS) entry which is preliminary data.</text>
</comment>
<dbReference type="SUPFAM" id="SSF51338">
    <property type="entry name" value="Composite domain of metallo-dependent hydrolases"/>
    <property type="match status" value="1"/>
</dbReference>
<dbReference type="GO" id="GO:0016811">
    <property type="term" value="F:hydrolase activity, acting on carbon-nitrogen (but not peptide) bonds, in linear amides"/>
    <property type="evidence" value="ECO:0007669"/>
    <property type="project" value="InterPro"/>
</dbReference>
<dbReference type="Gene3D" id="3.30.1490.130">
    <property type="entry name" value="D-aminoacylase. Domain 3"/>
    <property type="match status" value="1"/>
</dbReference>
<reference evidence="2 3" key="1">
    <citation type="submission" date="2014-02" db="EMBL/GenBank/DDBJ databases">
        <title>The small core and large imbalanced accessory genome model reveals a collaborative survival strategy of Sorangium cellulosum strains in nature.</title>
        <authorList>
            <person name="Han K."/>
            <person name="Peng R."/>
            <person name="Blom J."/>
            <person name="Li Y.-Z."/>
        </authorList>
    </citation>
    <scope>NUCLEOTIDE SEQUENCE [LARGE SCALE GENOMIC DNA]</scope>
    <source>
        <strain evidence="2 3">So0157-18</strain>
    </source>
</reference>
<protein>
    <submittedName>
        <fullName evidence="2">N-acyl-D-amino acid deacylase</fullName>
    </submittedName>
</protein>
<dbReference type="PANTHER" id="PTHR11647">
    <property type="entry name" value="HYDRANTOINASE/DIHYDROPYRIMIDINASE FAMILY MEMBER"/>
    <property type="match status" value="1"/>
</dbReference>
<gene>
    <name evidence="2" type="ORF">BE04_43245</name>
</gene>
<dbReference type="GO" id="GO:0005829">
    <property type="term" value="C:cytosol"/>
    <property type="evidence" value="ECO:0007669"/>
    <property type="project" value="TreeGrafter"/>
</dbReference>
<evidence type="ECO:0000313" key="3">
    <source>
        <dbReference type="Proteomes" id="UP000075604"/>
    </source>
</evidence>
<evidence type="ECO:0000313" key="2">
    <source>
        <dbReference type="EMBL" id="KYF62245.1"/>
    </source>
</evidence>
<accession>A0A150Q2L0</accession>
<dbReference type="Gene3D" id="2.30.40.10">
    <property type="entry name" value="Urease, subunit C, domain 1"/>
    <property type="match status" value="1"/>
</dbReference>
<evidence type="ECO:0000259" key="1">
    <source>
        <dbReference type="Pfam" id="PF07969"/>
    </source>
</evidence>
<dbReference type="InterPro" id="IPR011059">
    <property type="entry name" value="Metal-dep_hydrolase_composite"/>
</dbReference>
<organism evidence="2 3">
    <name type="scientific">Sorangium cellulosum</name>
    <name type="common">Polyangium cellulosum</name>
    <dbReference type="NCBI Taxonomy" id="56"/>
    <lineage>
        <taxon>Bacteria</taxon>
        <taxon>Pseudomonadati</taxon>
        <taxon>Myxococcota</taxon>
        <taxon>Polyangia</taxon>
        <taxon>Polyangiales</taxon>
        <taxon>Polyangiaceae</taxon>
        <taxon>Sorangium</taxon>
    </lineage>
</organism>
<dbReference type="GO" id="GO:0016812">
    <property type="term" value="F:hydrolase activity, acting on carbon-nitrogen (but not peptide) bonds, in cyclic amides"/>
    <property type="evidence" value="ECO:0007669"/>
    <property type="project" value="TreeGrafter"/>
</dbReference>